<dbReference type="OrthoDB" id="6617263at2759"/>
<reference evidence="1" key="1">
    <citation type="submission" date="2019-08" db="EMBL/GenBank/DDBJ databases">
        <title>The genome of the North American firefly Photinus pyralis.</title>
        <authorList>
            <consortium name="Photinus pyralis genome working group"/>
            <person name="Fallon T.R."/>
            <person name="Sander Lower S.E."/>
            <person name="Weng J.-K."/>
        </authorList>
    </citation>
    <scope>NUCLEOTIDE SEQUENCE</scope>
    <source>
        <strain evidence="1">TRF0915ILg1</strain>
        <tissue evidence="1">Whole body</tissue>
    </source>
</reference>
<proteinExistence type="predicted"/>
<sequence length="828" mass="96669">MSADEREALMENYARPKEIEEDHWISFMKTEKSLAMLKDKISLTSNINARTKLIPYLVLTCKLNKDLIGLGNACKYMVTQHLNDHSSVRQAFIDAISSNYNLAKLKEDHWKYINQLLEITLANNEPYYENCLKGYITFRLQNNLSIEEEVRKWIKMRFRELELPDPKHQKQYLLLKYDLIHLCYEKSEINREYINYLEELCEWNDKHPEDPFVIYSYTKAMDSVKSSLKTNDCLWEMEKIILQCIKLNINEKDKQELLDLLLSSDNSYRSDCLFKWFLNNEPTFFLDHTETVVKILIENEFTSLWLHFKSYSHLGIPQKMCEILKQSIKVGQEDIGFQDYSQRNHSKNTLMALSYLLSATEFLDLIEAYYPTDSTVDVQSQEGNWNYLLHKGIAVAIRNVSPASLATEAVLKFCKGDYLNLIQKSLYLISYNMAENKVEHLLAELGTRSVSVKKHSLHLGSKILNRQESFKIYKKFQNNENSSMSKCLVKGTFNFFCNNPQEQSWELLKESINNIDTNDAEALNFITRWKKLPKSYYPQYITVTWNMFESISDNSKAAQERKGHILDLILAKDVIQTLPKEFILRMIKKYFLQSQAELDSKFNLIAAKFIIHCNSQSELKERMDSVFGILSGFIQQPPEDYVLSASIRKIIFNFIKQFCANFFEKERIPLATEILSECTALFNNSFKICQFLDEYLHLQFTSICVTSNTLPEMALNISSLYSSLVKNVGVSVVKSFYETFKLFIPHLLLSTEEDVAERNNYILIEEIMKSNSAINVTVLAVFLLPDERPTLIEFKLKYDAVIKRLLKEQDLAVHVYLYKYLKSLSDIE</sequence>
<protein>
    <submittedName>
        <fullName evidence="1">Uncharacterized protein</fullName>
    </submittedName>
</protein>
<dbReference type="AlphaFoldDB" id="A0A8K0GCB8"/>
<keyword evidence="2" id="KW-1185">Reference proteome</keyword>
<organism evidence="1 2">
    <name type="scientific">Ignelater luminosus</name>
    <name type="common">Cucubano</name>
    <name type="synonym">Pyrophorus luminosus</name>
    <dbReference type="NCBI Taxonomy" id="2038154"/>
    <lineage>
        <taxon>Eukaryota</taxon>
        <taxon>Metazoa</taxon>
        <taxon>Ecdysozoa</taxon>
        <taxon>Arthropoda</taxon>
        <taxon>Hexapoda</taxon>
        <taxon>Insecta</taxon>
        <taxon>Pterygota</taxon>
        <taxon>Neoptera</taxon>
        <taxon>Endopterygota</taxon>
        <taxon>Coleoptera</taxon>
        <taxon>Polyphaga</taxon>
        <taxon>Elateriformia</taxon>
        <taxon>Elateroidea</taxon>
        <taxon>Elateridae</taxon>
        <taxon>Agrypninae</taxon>
        <taxon>Pyrophorini</taxon>
        <taxon>Ignelater</taxon>
    </lineage>
</organism>
<dbReference type="EMBL" id="VTPC01008252">
    <property type="protein sequence ID" value="KAF2893098.1"/>
    <property type="molecule type" value="Genomic_DNA"/>
</dbReference>
<dbReference type="Proteomes" id="UP000801492">
    <property type="component" value="Unassembled WGS sequence"/>
</dbReference>
<comment type="caution">
    <text evidence="1">The sequence shown here is derived from an EMBL/GenBank/DDBJ whole genome shotgun (WGS) entry which is preliminary data.</text>
</comment>
<gene>
    <name evidence="1" type="ORF">ILUMI_13083</name>
</gene>
<accession>A0A8K0GCB8</accession>
<name>A0A8K0GCB8_IGNLU</name>
<evidence type="ECO:0000313" key="2">
    <source>
        <dbReference type="Proteomes" id="UP000801492"/>
    </source>
</evidence>
<evidence type="ECO:0000313" key="1">
    <source>
        <dbReference type="EMBL" id="KAF2893098.1"/>
    </source>
</evidence>